<dbReference type="EMBL" id="BNCD01000020">
    <property type="protein sequence ID" value="GHH85978.1"/>
    <property type="molecule type" value="Genomic_DNA"/>
</dbReference>
<evidence type="ECO:0000256" key="1">
    <source>
        <dbReference type="SAM" id="MobiDB-lite"/>
    </source>
</evidence>
<reference evidence="2" key="2">
    <citation type="submission" date="2020-09" db="EMBL/GenBank/DDBJ databases">
        <authorList>
            <person name="Sun Q."/>
            <person name="Ohkuma M."/>
        </authorList>
    </citation>
    <scope>NUCLEOTIDE SEQUENCE</scope>
    <source>
        <strain evidence="2">JCM 5069</strain>
    </source>
</reference>
<feature type="compositionally biased region" description="Basic residues" evidence="1">
    <location>
        <begin position="50"/>
        <end position="66"/>
    </location>
</feature>
<accession>A0A919L6R0</accession>
<proteinExistence type="predicted"/>
<name>A0A919L6R0_9ACTN</name>
<dbReference type="Proteomes" id="UP000603708">
    <property type="component" value="Unassembled WGS sequence"/>
</dbReference>
<evidence type="ECO:0000313" key="2">
    <source>
        <dbReference type="EMBL" id="GHH85978.1"/>
    </source>
</evidence>
<organism evidence="2 3">
    <name type="scientific">Streptomyces sulfonofaciens</name>
    <dbReference type="NCBI Taxonomy" id="68272"/>
    <lineage>
        <taxon>Bacteria</taxon>
        <taxon>Bacillati</taxon>
        <taxon>Actinomycetota</taxon>
        <taxon>Actinomycetes</taxon>
        <taxon>Kitasatosporales</taxon>
        <taxon>Streptomycetaceae</taxon>
        <taxon>Streptomyces</taxon>
    </lineage>
</organism>
<comment type="caution">
    <text evidence="2">The sequence shown here is derived from an EMBL/GenBank/DDBJ whole genome shotgun (WGS) entry which is preliminary data.</text>
</comment>
<feature type="compositionally biased region" description="Basic residues" evidence="1">
    <location>
        <begin position="1"/>
        <end position="14"/>
    </location>
</feature>
<feature type="region of interest" description="Disordered" evidence="1">
    <location>
        <begin position="1"/>
        <end position="66"/>
    </location>
</feature>
<sequence>MRPHPERKRSRRPFLRPGPGADSRRAVRRPRPGGQKAHHVRNQPPPHHLTPLKHPHHPNSAHTTLK</sequence>
<gene>
    <name evidence="2" type="ORF">GCM10018793_56120</name>
</gene>
<protein>
    <submittedName>
        <fullName evidence="2">Uncharacterized protein</fullName>
    </submittedName>
</protein>
<dbReference type="AlphaFoldDB" id="A0A919L6R0"/>
<reference evidence="2" key="1">
    <citation type="journal article" date="2014" name="Int. J. Syst. Evol. Microbiol.">
        <title>Complete genome sequence of Corynebacterium casei LMG S-19264T (=DSM 44701T), isolated from a smear-ripened cheese.</title>
        <authorList>
            <consortium name="US DOE Joint Genome Institute (JGI-PGF)"/>
            <person name="Walter F."/>
            <person name="Albersmeier A."/>
            <person name="Kalinowski J."/>
            <person name="Ruckert C."/>
        </authorList>
    </citation>
    <scope>NUCLEOTIDE SEQUENCE</scope>
    <source>
        <strain evidence="2">JCM 5069</strain>
    </source>
</reference>
<feature type="compositionally biased region" description="Basic residues" evidence="1">
    <location>
        <begin position="26"/>
        <end position="41"/>
    </location>
</feature>
<keyword evidence="3" id="KW-1185">Reference proteome</keyword>
<evidence type="ECO:0000313" key="3">
    <source>
        <dbReference type="Proteomes" id="UP000603708"/>
    </source>
</evidence>